<comment type="caution">
    <text evidence="2">The sequence shown here is derived from an EMBL/GenBank/DDBJ whole genome shotgun (WGS) entry which is preliminary data.</text>
</comment>
<sequence>MVFALFAFPLRKPLTLSWLRLTSTETSLALPLTVMFARADLGRRLCEVIVHPEVKSKSFTAYKKDDGESIYFKGNIPGVEKMIVTKKGLCVWLTMPGFVLEDVGVGFEYDALIVEGKREGEHYIAGVRVPEGFCRENDMIKKEMEDGVFKAILPHVDR</sequence>
<reference evidence="2" key="1">
    <citation type="submission" date="2022-06" db="EMBL/GenBank/DDBJ databases">
        <title>Uncovering the hologenomic basis of an extraordinary plant invasion.</title>
        <authorList>
            <person name="Bieker V.C."/>
            <person name="Martin M.D."/>
            <person name="Gilbert T."/>
            <person name="Hodgins K."/>
            <person name="Battlay P."/>
            <person name="Petersen B."/>
            <person name="Wilson J."/>
        </authorList>
    </citation>
    <scope>NUCLEOTIDE SEQUENCE</scope>
    <source>
        <strain evidence="2">AA19_3_7</strain>
        <tissue evidence="2">Leaf</tissue>
    </source>
</reference>
<dbReference type="InterPro" id="IPR044656">
    <property type="entry name" value="HSP14.7/HSP23.5/HSP23.6-like"/>
</dbReference>
<evidence type="ECO:0000313" key="3">
    <source>
        <dbReference type="Proteomes" id="UP001206925"/>
    </source>
</evidence>
<dbReference type="PANTHER" id="PTHR46991">
    <property type="entry name" value="23.5 KDA HEAT SHOCK PROTEIN, MITOCHONDRIAL"/>
    <property type="match status" value="1"/>
</dbReference>
<accession>A0AAD5G2W6</accession>
<proteinExistence type="predicted"/>
<dbReference type="EMBL" id="JAMZMK010011883">
    <property type="protein sequence ID" value="KAI7725666.1"/>
    <property type="molecule type" value="Genomic_DNA"/>
</dbReference>
<gene>
    <name evidence="2" type="ORF">M8C21_023482</name>
</gene>
<dbReference type="AlphaFoldDB" id="A0AAD5G2W6"/>
<dbReference type="PANTHER" id="PTHR46991:SF11">
    <property type="entry name" value="SMALL HEAT SHOCK PROTEIN HSPF"/>
    <property type="match status" value="1"/>
</dbReference>
<dbReference type="Proteomes" id="UP001206925">
    <property type="component" value="Unassembled WGS sequence"/>
</dbReference>
<keyword evidence="1" id="KW-0346">Stress response</keyword>
<organism evidence="2 3">
    <name type="scientific">Ambrosia artemisiifolia</name>
    <name type="common">Common ragweed</name>
    <dbReference type="NCBI Taxonomy" id="4212"/>
    <lineage>
        <taxon>Eukaryota</taxon>
        <taxon>Viridiplantae</taxon>
        <taxon>Streptophyta</taxon>
        <taxon>Embryophyta</taxon>
        <taxon>Tracheophyta</taxon>
        <taxon>Spermatophyta</taxon>
        <taxon>Magnoliopsida</taxon>
        <taxon>eudicotyledons</taxon>
        <taxon>Gunneridae</taxon>
        <taxon>Pentapetalae</taxon>
        <taxon>asterids</taxon>
        <taxon>campanulids</taxon>
        <taxon>Asterales</taxon>
        <taxon>Asteraceae</taxon>
        <taxon>Asteroideae</taxon>
        <taxon>Heliantheae alliance</taxon>
        <taxon>Heliantheae</taxon>
        <taxon>Ambrosia</taxon>
    </lineage>
</organism>
<name>A0AAD5G2W6_AMBAR</name>
<protein>
    <submittedName>
        <fullName evidence="2">Uncharacterized protein</fullName>
    </submittedName>
</protein>
<evidence type="ECO:0000256" key="1">
    <source>
        <dbReference type="ARBA" id="ARBA00023016"/>
    </source>
</evidence>
<keyword evidence="3" id="KW-1185">Reference proteome</keyword>
<dbReference type="CDD" id="cd06464">
    <property type="entry name" value="ACD_sHsps-like"/>
    <property type="match status" value="1"/>
</dbReference>
<evidence type="ECO:0000313" key="2">
    <source>
        <dbReference type="EMBL" id="KAI7725666.1"/>
    </source>
</evidence>